<comment type="caution">
    <text evidence="3">The sequence shown here is derived from an EMBL/GenBank/DDBJ whole genome shotgun (WGS) entry which is preliminary data.</text>
</comment>
<dbReference type="AlphaFoldDB" id="M6VCT8"/>
<dbReference type="Proteomes" id="UP000012112">
    <property type="component" value="Unassembled WGS sequence"/>
</dbReference>
<protein>
    <submittedName>
        <fullName evidence="3">Ig-like protein</fullName>
    </submittedName>
</protein>
<evidence type="ECO:0000313" key="4">
    <source>
        <dbReference type="Proteomes" id="UP000012112"/>
    </source>
</evidence>
<evidence type="ECO:0000256" key="1">
    <source>
        <dbReference type="ARBA" id="ARBA00022729"/>
    </source>
</evidence>
<dbReference type="RefSeq" id="WP_002176791.1">
    <property type="nucleotide sequence ID" value="NZ_AKWD02000008.1"/>
</dbReference>
<dbReference type="OrthoDB" id="343669at2"/>
<reference evidence="3 4" key="1">
    <citation type="submission" date="2013-01" db="EMBL/GenBank/DDBJ databases">
        <authorList>
            <person name="Harkins D.M."/>
            <person name="Durkin A.S."/>
            <person name="Brinkac L.M."/>
            <person name="Haft D.H."/>
            <person name="Selengut J.D."/>
            <person name="Sanka R."/>
            <person name="DePew J."/>
            <person name="Purushe J."/>
            <person name="Matthias M.A."/>
            <person name="Vinetz J.M."/>
            <person name="Sutton G.G."/>
            <person name="Nierman W.C."/>
            <person name="Fouts D.E."/>
        </authorList>
    </citation>
    <scope>NUCLEOTIDE SEQUENCE [LARGE SCALE GENOMIC DNA]</scope>
    <source>
        <strain evidence="3 4">HAI1536</strain>
    </source>
</reference>
<evidence type="ECO:0000259" key="2">
    <source>
        <dbReference type="Pfam" id="PF13205"/>
    </source>
</evidence>
<dbReference type="EMBL" id="AKWD02000008">
    <property type="protein sequence ID" value="EMO55282.1"/>
    <property type="molecule type" value="Genomic_DNA"/>
</dbReference>
<gene>
    <name evidence="3" type="ORF">LEP1GSC172_1185</name>
</gene>
<sequence length="290" mass="30900">MKLRKIAFILSVFIIINLNIVCKEAAVSMQMAAYNCTLWADLPGLNNAPPARWPASAAVAGFCLGDQPIPFPGATFCSAVMCINSSSNCHCTGIFGDPFHRPGYRSNNEPPDVNVGPVYFPSIPFLTVTGRGDTTFGDSVTESDPSPGNPQLGPKVVITQPNINAVWLAPLSQTLVLQFDHRIDPSTLSLSGSLVDNQTPKVQVSSTLVTDDTISLTPTPNWTAGNCNLQVNVKDLAGNLGTSNMGLNVGAVECSQPWEPCNCHCDFLGFPVPCFPGQPPTCDQCRRSGC</sequence>
<feature type="domain" description="SbsA Ig-like" evidence="2">
    <location>
        <begin position="153"/>
        <end position="239"/>
    </location>
</feature>
<name>M6VCT8_9LEPT</name>
<keyword evidence="1" id="KW-0732">Signal</keyword>
<proteinExistence type="predicted"/>
<dbReference type="InterPro" id="IPR032812">
    <property type="entry name" value="SbsA_Ig"/>
</dbReference>
<organism evidence="3 4">
    <name type="scientific">Leptospira noguchii</name>
    <dbReference type="NCBI Taxonomy" id="28182"/>
    <lineage>
        <taxon>Bacteria</taxon>
        <taxon>Pseudomonadati</taxon>
        <taxon>Spirochaetota</taxon>
        <taxon>Spirochaetia</taxon>
        <taxon>Leptospirales</taxon>
        <taxon>Leptospiraceae</taxon>
        <taxon>Leptospira</taxon>
    </lineage>
</organism>
<dbReference type="GeneID" id="23203779"/>
<accession>M6VCT8</accession>
<dbReference type="Pfam" id="PF13205">
    <property type="entry name" value="Big_5"/>
    <property type="match status" value="1"/>
</dbReference>
<evidence type="ECO:0000313" key="3">
    <source>
        <dbReference type="EMBL" id="EMO55282.1"/>
    </source>
</evidence>